<evidence type="ECO:0000256" key="8">
    <source>
        <dbReference type="SAM" id="MobiDB-lite"/>
    </source>
</evidence>
<dbReference type="Gene3D" id="2.130.10.10">
    <property type="entry name" value="YVTN repeat-like/Quinoprotein amine dehydrogenase"/>
    <property type="match status" value="2"/>
</dbReference>
<reference evidence="10" key="1">
    <citation type="submission" date="2020-10" db="EMBL/GenBank/DDBJ databases">
        <title>Taxonomic study of unclassified bacteria belonging to the class Ktedonobacteria.</title>
        <authorList>
            <person name="Yabe S."/>
            <person name="Wang C.M."/>
            <person name="Zheng Y."/>
            <person name="Sakai Y."/>
            <person name="Cavaletti L."/>
            <person name="Monciardini P."/>
            <person name="Donadio S."/>
        </authorList>
    </citation>
    <scope>NUCLEOTIDE SEQUENCE</scope>
    <source>
        <strain evidence="10">ID150040</strain>
    </source>
</reference>
<evidence type="ECO:0000256" key="9">
    <source>
        <dbReference type="SAM" id="SignalP"/>
    </source>
</evidence>
<keyword evidence="4" id="KW-0119">Carbohydrate metabolism</keyword>
<sequence length="962" mass="101005">MLLGMSFALMAITLIPMLSGPFHVAKAAQAATQAYTWKNVVTGGGGGFVVDTIFNQKQKDLIYARTDIGGAYRWNASTSTWTQLLNWVSPDQWNMTGVESLATDPVDPKRLYIAEGTYTNSWTSMNGVILRSTDQGNTFQQTAMPFKMGGNMPGRGMSERLAIDPNNDAILYFGARSGNGLWKSTDYGATWSKVSNFPDTGPFVEKAGDAYQGDPLGIVWVTFDPATGTSGSPTKTIYVGVGDNSSGAKNIYRSTDGGATWAAIPGEPTCSVSGTTVTCTGGATWDTGSNVTTGYLPHQGKLDSTGTLYVTYSDWDGPYNGGHGDVWKFTPSTSTWTKISPIPGSDSSNDYFGYGGLAVDMQHSGTLVVASVNSWWPDALLFRSTDGGATWKRIWDWASYPSRTLHYTIDVSNALWLNFGNTAPVDPVPAVKLGWMIEGMNIDPFNSDRMMYGTGATLYATNNLTAWDTGGQVAIKSTALGIEEEAVTGLISPPTNAHLYSTVGDVSGWRHDDLTKSPTAMYSIPYAGTYSAIDYAELNPNFLVRVGYGDPSASPVVTSTAFSFDGGSSWFAGNKDISGVSTSGGSVAAAADASRVVWSPKNAQISYSTDNGNSWTASANIPQNAVVASDRVNPKKFYGYGQGKFWLSTDGGATFNATSATGLPQANDPVVVKAMPGHEGDIWIAGGSTGNAYGIWHSTDNGSTFTKLSSVTSADSIGFGMAASGQNYMALYALGVIGGVHGIFRSDDAGNSWTQINDSQHQFGSTCCVTGDPRVYGRVYVGTNGLGIFYGDITGVSQPTVTPTASATRTTPTATPTTGATPTMTATATPTPTTTPVTGSNGVTATGVVASSSGWYSEEDVKFNNTSAITAMTITITVQKTTGVTYNGMYTTAGNISLSHVDNGTTITYTFTLASNQSVAPGTNQIAAAQLGGTGTTHATTGDLWSITTTSSGKTNTVSGHF</sequence>
<dbReference type="InterPro" id="IPR052025">
    <property type="entry name" value="Xyloglucanase_GH74"/>
</dbReference>
<keyword evidence="6" id="KW-0624">Polysaccharide degradation</keyword>
<dbReference type="PANTHER" id="PTHR43739:SF2">
    <property type="entry name" value="OLIGOXYLOGLUCAN-REDUCING END-SPECIFIC XYLOGLUCANASE-RELATED"/>
    <property type="match status" value="1"/>
</dbReference>
<evidence type="ECO:0000256" key="2">
    <source>
        <dbReference type="ARBA" id="ARBA00022801"/>
    </source>
</evidence>
<proteinExistence type="inferred from homology"/>
<evidence type="ECO:0000256" key="6">
    <source>
        <dbReference type="ARBA" id="ARBA00023326"/>
    </source>
</evidence>
<dbReference type="GO" id="GO:0016798">
    <property type="term" value="F:hydrolase activity, acting on glycosyl bonds"/>
    <property type="evidence" value="ECO:0007669"/>
    <property type="project" value="UniProtKB-KW"/>
</dbReference>
<comment type="caution">
    <text evidence="10">The sequence shown here is derived from an EMBL/GenBank/DDBJ whole genome shotgun (WGS) entry which is preliminary data.</text>
</comment>
<evidence type="ECO:0000256" key="4">
    <source>
        <dbReference type="ARBA" id="ARBA00023277"/>
    </source>
</evidence>
<feature type="chain" id="PRO_5035234734" evidence="9">
    <location>
        <begin position="28"/>
        <end position="962"/>
    </location>
</feature>
<keyword evidence="2" id="KW-0378">Hydrolase</keyword>
<dbReference type="Proteomes" id="UP000597444">
    <property type="component" value="Unassembled WGS sequence"/>
</dbReference>
<dbReference type="GO" id="GO:0010411">
    <property type="term" value="P:xyloglucan metabolic process"/>
    <property type="evidence" value="ECO:0007669"/>
    <property type="project" value="TreeGrafter"/>
</dbReference>
<evidence type="ECO:0000313" key="11">
    <source>
        <dbReference type="Proteomes" id="UP000597444"/>
    </source>
</evidence>
<accession>A0A8J3N510</accession>
<gene>
    <name evidence="10" type="ORF">KSF_060560</name>
</gene>
<evidence type="ECO:0000256" key="3">
    <source>
        <dbReference type="ARBA" id="ARBA00023001"/>
    </source>
</evidence>
<dbReference type="GO" id="GO:0030245">
    <property type="term" value="P:cellulose catabolic process"/>
    <property type="evidence" value="ECO:0007669"/>
    <property type="project" value="UniProtKB-KW"/>
</dbReference>
<dbReference type="InterPro" id="IPR015943">
    <property type="entry name" value="WD40/YVTN_repeat-like_dom_sf"/>
</dbReference>
<evidence type="ECO:0000256" key="7">
    <source>
        <dbReference type="ARBA" id="ARBA00037986"/>
    </source>
</evidence>
<evidence type="ECO:0000313" key="10">
    <source>
        <dbReference type="EMBL" id="GHO96008.1"/>
    </source>
</evidence>
<dbReference type="CDD" id="cd15482">
    <property type="entry name" value="Sialidase_non-viral"/>
    <property type="match status" value="2"/>
</dbReference>
<dbReference type="PANTHER" id="PTHR43739">
    <property type="entry name" value="XYLOGLUCANASE (EUROFUNG)"/>
    <property type="match status" value="1"/>
</dbReference>
<feature type="compositionally biased region" description="Low complexity" evidence="8">
    <location>
        <begin position="800"/>
        <end position="838"/>
    </location>
</feature>
<name>A0A8J3N510_9CHLR</name>
<dbReference type="SUPFAM" id="SSF110296">
    <property type="entry name" value="Oligoxyloglucan reducing end-specific cellobiohydrolase"/>
    <property type="match status" value="2"/>
</dbReference>
<feature type="region of interest" description="Disordered" evidence="8">
    <location>
        <begin position="800"/>
        <end position="842"/>
    </location>
</feature>
<keyword evidence="11" id="KW-1185">Reference proteome</keyword>
<protein>
    <submittedName>
        <fullName evidence="10">Xyloglucanase</fullName>
    </submittedName>
</protein>
<organism evidence="10 11">
    <name type="scientific">Reticulibacter mediterranei</name>
    <dbReference type="NCBI Taxonomy" id="2778369"/>
    <lineage>
        <taxon>Bacteria</taxon>
        <taxon>Bacillati</taxon>
        <taxon>Chloroflexota</taxon>
        <taxon>Ktedonobacteria</taxon>
        <taxon>Ktedonobacterales</taxon>
        <taxon>Reticulibacteraceae</taxon>
        <taxon>Reticulibacter</taxon>
    </lineage>
</organism>
<comment type="similarity">
    <text evidence="7">Belongs to the glycosyl hydrolase 74 family.</text>
</comment>
<keyword evidence="5" id="KW-0326">Glycosidase</keyword>
<evidence type="ECO:0000256" key="1">
    <source>
        <dbReference type="ARBA" id="ARBA00022729"/>
    </source>
</evidence>
<evidence type="ECO:0000256" key="5">
    <source>
        <dbReference type="ARBA" id="ARBA00023295"/>
    </source>
</evidence>
<dbReference type="AlphaFoldDB" id="A0A8J3N510"/>
<dbReference type="FunFam" id="2.130.10.10:FF:000534">
    <property type="entry name" value="Xyloglucanase Xgh74A"/>
    <property type="match status" value="1"/>
</dbReference>
<feature type="signal peptide" evidence="9">
    <location>
        <begin position="1"/>
        <end position="27"/>
    </location>
</feature>
<keyword evidence="1 9" id="KW-0732">Signal</keyword>
<dbReference type="EMBL" id="BNJK01000001">
    <property type="protein sequence ID" value="GHO96008.1"/>
    <property type="molecule type" value="Genomic_DNA"/>
</dbReference>
<keyword evidence="3" id="KW-0136">Cellulose degradation</keyword>